<feature type="region of interest" description="Disordered" evidence="11">
    <location>
        <begin position="282"/>
        <end position="472"/>
    </location>
</feature>
<name>A0AAD3MYN9_LATJO</name>
<evidence type="ECO:0000256" key="2">
    <source>
        <dbReference type="ARBA" id="ARBA00022723"/>
    </source>
</evidence>
<dbReference type="Gene3D" id="3.30.40.10">
    <property type="entry name" value="Zinc/RING finger domain, C3HC4 (zinc finger)"/>
    <property type="match status" value="1"/>
</dbReference>
<dbReference type="AlphaFoldDB" id="A0AAD3MYN9"/>
<dbReference type="GO" id="GO:0004842">
    <property type="term" value="F:ubiquitin-protein transferase activity"/>
    <property type="evidence" value="ECO:0007669"/>
    <property type="project" value="TreeGrafter"/>
</dbReference>
<dbReference type="SUPFAM" id="SSF57850">
    <property type="entry name" value="RING/U-box"/>
    <property type="match status" value="1"/>
</dbReference>
<evidence type="ECO:0000256" key="5">
    <source>
        <dbReference type="ARBA" id="ARBA00022771"/>
    </source>
</evidence>
<keyword evidence="3" id="KW-0677">Repeat</keyword>
<dbReference type="Proteomes" id="UP001279410">
    <property type="component" value="Unassembled WGS sequence"/>
</dbReference>
<dbReference type="EMBL" id="BRZM01000056">
    <property type="protein sequence ID" value="GLD62905.1"/>
    <property type="molecule type" value="Genomic_DNA"/>
</dbReference>
<keyword evidence="6" id="KW-0862">Zinc</keyword>
<keyword evidence="8" id="KW-0539">Nucleus</keyword>
<dbReference type="PROSITE" id="PS50089">
    <property type="entry name" value="ZF_RING_2"/>
    <property type="match status" value="1"/>
</dbReference>
<comment type="caution">
    <text evidence="13">The sequence shown here is derived from an EMBL/GenBank/DDBJ whole genome shotgun (WGS) entry which is preliminary data.</text>
</comment>
<feature type="region of interest" description="Disordered" evidence="11">
    <location>
        <begin position="221"/>
        <end position="245"/>
    </location>
</feature>
<accession>A0AAD3MYN9</accession>
<feature type="region of interest" description="Disordered" evidence="11">
    <location>
        <begin position="657"/>
        <end position="721"/>
    </location>
</feature>
<evidence type="ECO:0000256" key="11">
    <source>
        <dbReference type="SAM" id="MobiDB-lite"/>
    </source>
</evidence>
<dbReference type="InterPro" id="IPR013083">
    <property type="entry name" value="Znf_RING/FYVE/PHD"/>
</dbReference>
<dbReference type="GO" id="GO:0045944">
    <property type="term" value="P:positive regulation of transcription by RNA polymerase II"/>
    <property type="evidence" value="ECO:0007669"/>
    <property type="project" value="TreeGrafter"/>
</dbReference>
<reference evidence="13" key="1">
    <citation type="submission" date="2022-08" db="EMBL/GenBank/DDBJ databases">
        <title>Genome sequencing of akame (Lates japonicus).</title>
        <authorList>
            <person name="Hashiguchi Y."/>
            <person name="Takahashi H."/>
        </authorList>
    </citation>
    <scope>NUCLEOTIDE SEQUENCE</scope>
    <source>
        <strain evidence="13">Kochi</strain>
    </source>
</reference>
<dbReference type="SMART" id="SM00184">
    <property type="entry name" value="RING"/>
    <property type="match status" value="1"/>
</dbReference>
<dbReference type="GO" id="GO:0031436">
    <property type="term" value="C:BRCA1-BARD1 complex"/>
    <property type="evidence" value="ECO:0007669"/>
    <property type="project" value="TreeGrafter"/>
</dbReference>
<evidence type="ECO:0000256" key="9">
    <source>
        <dbReference type="ARBA" id="ARBA00023306"/>
    </source>
</evidence>
<dbReference type="CDD" id="cd16498">
    <property type="entry name" value="RING-HC_BRCA1"/>
    <property type="match status" value="1"/>
</dbReference>
<dbReference type="PANTHER" id="PTHR13763:SF0">
    <property type="entry name" value="BREAST CANCER TYPE 1 SUSCEPTIBILITY PROTEIN"/>
    <property type="match status" value="1"/>
</dbReference>
<organism evidence="13 14">
    <name type="scientific">Lates japonicus</name>
    <name type="common">Japanese lates</name>
    <dbReference type="NCBI Taxonomy" id="270547"/>
    <lineage>
        <taxon>Eukaryota</taxon>
        <taxon>Metazoa</taxon>
        <taxon>Chordata</taxon>
        <taxon>Craniata</taxon>
        <taxon>Vertebrata</taxon>
        <taxon>Euteleostomi</taxon>
        <taxon>Actinopterygii</taxon>
        <taxon>Neopterygii</taxon>
        <taxon>Teleostei</taxon>
        <taxon>Neoteleostei</taxon>
        <taxon>Acanthomorphata</taxon>
        <taxon>Carangaria</taxon>
        <taxon>Carangaria incertae sedis</taxon>
        <taxon>Centropomidae</taxon>
        <taxon>Lates</taxon>
    </lineage>
</organism>
<sequence>MIPVLKTPDCKKQAFKKLNIMNSPKATDVKKGISVLWETLQCPICLDLMTAPVSTKCDHQFCKFCMLKLLDNSKQNRANCPVCKTKITKRSLQESPGFQRLVTGLQDMIQAYEQDTSTNYFTGMSLQEKQSGVTDAEATKHPHNTSSGDTPLTDLDNMENADDADLPRSHSSTIADETEYQSLRKSSRKKQKTDSERDEILEQKKKKSLEKVAEWLMKVPTEGSLELEKPDGDADDSDSCSSASTIDVKQHISDVNEKREDRAKALEEQVFGVVYKRERRGNRSSSLFVELPTTTKQKTSTEDKDESNLEGQQQLTEEVNDIFKEEEQMEVMEENGIDKHEEELNNLPESDKNKGKSEVPCPVSDTEEPQPVRKSKKRMRKALQQVDSDLQKQAEATPESTEQKKTNKRKGKNTRSEKGKSTRVPKPLVLVGVQNGETSSKTRPRSAEVQVQIENYPSSEDQETTVTRNTRRSRRLQLFAEEVQESHKKAILRASVTEKDGHLAKESEEVKGGTLEKTASPKNECMTKVAKRNGCIYDQDLGGIENMDFDERTSYLAPKEDVKESMAEVQNAENLSEASAACYVPVVPDSTSPTEAAVVDPTLESDNPTSSQFPKNTQMFACETKCTVTENEEDKNDSELDTEQLLRSFKATKRKSFHLGAPNVKRSRRFEGNTQGDEAEENNQQNNTKTSEIAKQETLADNENSSSSDLISPSNSPGLTRTVFEKPDQVVVEALIPDTSLSSALSPNKVSKLEMESPHLSVVPQLVDSGLRFTAVEHEELNEASQISNSQPDYTVRDGGKGKEIRDSISAGKHYVNTAEHILVAESSLTPDDLVTPVVQMVHGTKSNNSGSAELSTQSSIKSNPRKKRRAQRLDSSPESASSGSGEELPTLTQIFGKPAPPAAVTQDEGDSSEANGCEATRVTADAADQLSRPPACPSPDCVNSSQASVDLFGTPDECE</sequence>
<feature type="region of interest" description="Disordered" evidence="11">
    <location>
        <begin position="129"/>
        <end position="202"/>
    </location>
</feature>
<keyword evidence="5 10" id="KW-0863">Zinc-finger</keyword>
<evidence type="ECO:0000256" key="4">
    <source>
        <dbReference type="ARBA" id="ARBA00022763"/>
    </source>
</evidence>
<evidence type="ECO:0000256" key="7">
    <source>
        <dbReference type="ARBA" id="ARBA00023204"/>
    </source>
</evidence>
<dbReference type="GO" id="GO:0008270">
    <property type="term" value="F:zinc ion binding"/>
    <property type="evidence" value="ECO:0007669"/>
    <property type="project" value="UniProtKB-KW"/>
</dbReference>
<dbReference type="InterPro" id="IPR031099">
    <property type="entry name" value="BRCA1-associated"/>
</dbReference>
<feature type="domain" description="RING-type" evidence="12">
    <location>
        <begin position="42"/>
        <end position="84"/>
    </location>
</feature>
<feature type="compositionally biased region" description="Low complexity" evidence="11">
    <location>
        <begin position="877"/>
        <end position="888"/>
    </location>
</feature>
<evidence type="ECO:0000313" key="14">
    <source>
        <dbReference type="Proteomes" id="UP001279410"/>
    </source>
</evidence>
<evidence type="ECO:0000256" key="8">
    <source>
        <dbReference type="ARBA" id="ARBA00023242"/>
    </source>
</evidence>
<dbReference type="InterPro" id="IPR018957">
    <property type="entry name" value="Znf_C3HC4_RING-type"/>
</dbReference>
<evidence type="ECO:0000256" key="1">
    <source>
        <dbReference type="ARBA" id="ARBA00004123"/>
    </source>
</evidence>
<evidence type="ECO:0000256" key="10">
    <source>
        <dbReference type="PROSITE-ProRule" id="PRU00175"/>
    </source>
</evidence>
<feature type="compositionally biased region" description="Polar residues" evidence="11">
    <location>
        <begin position="283"/>
        <end position="298"/>
    </location>
</feature>
<evidence type="ECO:0000256" key="6">
    <source>
        <dbReference type="ARBA" id="ARBA00022833"/>
    </source>
</evidence>
<keyword evidence="7" id="KW-0234">DNA repair</keyword>
<dbReference type="GO" id="GO:0070531">
    <property type="term" value="C:BRCA1-A complex"/>
    <property type="evidence" value="ECO:0007669"/>
    <property type="project" value="TreeGrafter"/>
</dbReference>
<dbReference type="GO" id="GO:0000724">
    <property type="term" value="P:double-strand break repair via homologous recombination"/>
    <property type="evidence" value="ECO:0007669"/>
    <property type="project" value="TreeGrafter"/>
</dbReference>
<feature type="compositionally biased region" description="Basic and acidic residues" evidence="11">
    <location>
        <begin position="336"/>
        <end position="357"/>
    </location>
</feature>
<dbReference type="PANTHER" id="PTHR13763">
    <property type="entry name" value="BREAST CANCER TYPE 1 SUSCEPTIBILITY PROTEIN BRCA1"/>
    <property type="match status" value="1"/>
</dbReference>
<comment type="subcellular location">
    <subcellularLocation>
        <location evidence="1">Nucleus</location>
    </subcellularLocation>
</comment>
<evidence type="ECO:0000256" key="3">
    <source>
        <dbReference type="ARBA" id="ARBA00022737"/>
    </source>
</evidence>
<keyword evidence="2" id="KW-0479">Metal-binding</keyword>
<feature type="compositionally biased region" description="Low complexity" evidence="11">
    <location>
        <begin position="702"/>
        <end position="716"/>
    </location>
</feature>
<keyword evidence="9" id="KW-0131">Cell cycle</keyword>
<gene>
    <name evidence="13" type="ORF">AKAME5_001457500</name>
</gene>
<dbReference type="InterPro" id="IPR001841">
    <property type="entry name" value="Znf_RING"/>
</dbReference>
<keyword evidence="14" id="KW-1185">Reference proteome</keyword>
<evidence type="ECO:0000313" key="13">
    <source>
        <dbReference type="EMBL" id="GLD62905.1"/>
    </source>
</evidence>
<feature type="region of interest" description="Disordered" evidence="11">
    <location>
        <begin position="844"/>
        <end position="960"/>
    </location>
</feature>
<keyword evidence="4" id="KW-0227">DNA damage</keyword>
<feature type="compositionally biased region" description="Polar residues" evidence="11">
    <location>
        <begin position="672"/>
        <end position="693"/>
    </location>
</feature>
<feature type="compositionally biased region" description="Basic and acidic residues" evidence="11">
    <location>
        <begin position="192"/>
        <end position="202"/>
    </location>
</feature>
<dbReference type="InterPro" id="IPR017907">
    <property type="entry name" value="Znf_RING_CS"/>
</dbReference>
<feature type="compositionally biased region" description="Polar residues" evidence="11">
    <location>
        <begin position="845"/>
        <end position="863"/>
    </location>
</feature>
<dbReference type="Pfam" id="PF00097">
    <property type="entry name" value="zf-C3HC4"/>
    <property type="match status" value="1"/>
</dbReference>
<evidence type="ECO:0000259" key="12">
    <source>
        <dbReference type="PROSITE" id="PS50089"/>
    </source>
</evidence>
<protein>
    <submittedName>
        <fullName evidence="13">Breast cancer type 1 susceptibility protein isoform X1</fullName>
    </submittedName>
</protein>
<dbReference type="PROSITE" id="PS00518">
    <property type="entry name" value="ZF_RING_1"/>
    <property type="match status" value="1"/>
</dbReference>
<proteinExistence type="predicted"/>